<dbReference type="PATRIC" id="fig|400092.3.peg.2001"/>
<dbReference type="Proteomes" id="UP000033109">
    <property type="component" value="Chromosome"/>
</dbReference>
<evidence type="ECO:0000259" key="1">
    <source>
        <dbReference type="Pfam" id="PF05368"/>
    </source>
</evidence>
<dbReference type="SUPFAM" id="SSF51735">
    <property type="entry name" value="NAD(P)-binding Rossmann-fold domains"/>
    <property type="match status" value="1"/>
</dbReference>
<dbReference type="HOGENOM" id="CLU_007383_10_6_10"/>
<dbReference type="Pfam" id="PF05368">
    <property type="entry name" value="NmrA"/>
    <property type="match status" value="1"/>
</dbReference>
<organism evidence="2 3">
    <name type="scientific">Pontibacter korlensis</name>
    <dbReference type="NCBI Taxonomy" id="400092"/>
    <lineage>
        <taxon>Bacteria</taxon>
        <taxon>Pseudomonadati</taxon>
        <taxon>Bacteroidota</taxon>
        <taxon>Cytophagia</taxon>
        <taxon>Cytophagales</taxon>
        <taxon>Hymenobacteraceae</taxon>
        <taxon>Pontibacter</taxon>
    </lineage>
</organism>
<dbReference type="Gene3D" id="3.90.25.10">
    <property type="entry name" value="UDP-galactose 4-epimerase, domain 1"/>
    <property type="match status" value="1"/>
</dbReference>
<dbReference type="InterPro" id="IPR008030">
    <property type="entry name" value="NmrA-like"/>
</dbReference>
<keyword evidence="3" id="KW-1185">Reference proteome</keyword>
<dbReference type="InterPro" id="IPR051604">
    <property type="entry name" value="Ergot_Alk_Oxidoreductase"/>
</dbReference>
<accession>A0A0E3UX38</accession>
<dbReference type="RefSeq" id="WP_046310278.1">
    <property type="nucleotide sequence ID" value="NZ_CBCSCY010000004.1"/>
</dbReference>
<dbReference type="AlphaFoldDB" id="A0A0E3UX38"/>
<dbReference type="OrthoDB" id="9780595at2"/>
<dbReference type="PANTHER" id="PTHR43162">
    <property type="match status" value="1"/>
</dbReference>
<name>A0A0E3UX38_9BACT</name>
<dbReference type="InterPro" id="IPR036291">
    <property type="entry name" value="NAD(P)-bd_dom_sf"/>
</dbReference>
<dbReference type="STRING" id="400092.PKOR_09100"/>
<evidence type="ECO:0000313" key="2">
    <source>
        <dbReference type="EMBL" id="AKD03256.1"/>
    </source>
</evidence>
<proteinExistence type="predicted"/>
<protein>
    <submittedName>
        <fullName evidence="2">FMN-dependent NADH-azoreductase</fullName>
    </submittedName>
</protein>
<evidence type="ECO:0000313" key="3">
    <source>
        <dbReference type="Proteomes" id="UP000033109"/>
    </source>
</evidence>
<gene>
    <name evidence="2" type="ORF">PKOR_09100</name>
</gene>
<dbReference type="Gene3D" id="3.40.50.720">
    <property type="entry name" value="NAD(P)-binding Rossmann-like Domain"/>
    <property type="match status" value="1"/>
</dbReference>
<feature type="domain" description="NmrA-like" evidence="1">
    <location>
        <begin position="2"/>
        <end position="258"/>
    </location>
</feature>
<dbReference type="KEGG" id="pko:PKOR_09100"/>
<dbReference type="EMBL" id="CP009621">
    <property type="protein sequence ID" value="AKD03256.1"/>
    <property type="molecule type" value="Genomic_DNA"/>
</dbReference>
<dbReference type="PANTHER" id="PTHR43162:SF1">
    <property type="entry name" value="PRESTALK A DIFFERENTIATION PROTEIN A"/>
    <property type="match status" value="1"/>
</dbReference>
<reference evidence="2 3" key="1">
    <citation type="journal article" date="2015" name="Sci. Rep.">
        <title>Unraveling adaptation of Pontibacter korlensis to radiation and infertility in desert through complete genome and comparative transcriptomic analysis.</title>
        <authorList>
            <person name="Dai J."/>
            <person name="Dai W."/>
            <person name="Qiu C."/>
            <person name="Yang Z."/>
            <person name="Zhang Y."/>
            <person name="Zhou M."/>
            <person name="Zhang L."/>
            <person name="Fang C."/>
            <person name="Gao Q."/>
            <person name="Yang Q."/>
            <person name="Li X."/>
            <person name="Wang Z."/>
            <person name="Wang Z."/>
            <person name="Jia Z."/>
            <person name="Chen X."/>
        </authorList>
    </citation>
    <scope>NUCLEOTIDE SEQUENCE [LARGE SCALE GENOMIC DNA]</scope>
    <source>
        <strain evidence="2 3">X14-1T</strain>
    </source>
</reference>
<dbReference type="CDD" id="cd05269">
    <property type="entry name" value="TMR_SDR_a"/>
    <property type="match status" value="1"/>
</dbReference>
<sequence length="291" mass="32136">MHTTILVTGATGTVGREVVKQLSMVDGDIRVRAGVHSVIKGENLKRLPGVEIVEMDFEEPDSLHAAFTHVDKVFLITPFASDQIEMAKTLVDEARKAGVKHIVKLSALGAHAEPGIQLGRWHREIEKYIESSGMKYTFLRPASFMQNYIHYNTESIKKEGKFYGSTGDGKVSYVDARDIAAVGVEVLTSEGHEGKAYDITGPESLSNYEVAQLMSEVTGRQIDFIDVPDAAAKKGLTDHGTPDWMADALVELYSVQRAGKSNKTTDTVEKVAGRRPHSMRQFLQDHKECFV</sequence>